<evidence type="ECO:0008006" key="5">
    <source>
        <dbReference type="Google" id="ProtNLM"/>
    </source>
</evidence>
<accession>A0ABW4Z6A8</accession>
<feature type="compositionally biased region" description="Low complexity" evidence="2">
    <location>
        <begin position="125"/>
        <end position="136"/>
    </location>
</feature>
<feature type="coiled-coil region" evidence="1">
    <location>
        <begin position="72"/>
        <end position="99"/>
    </location>
</feature>
<sequence>MNFILAVTCASITGATIGIAVNHKLSLPSQLPSPGFVEQDGTSADPHSSTTPNQLNSDTQVSLNSSTDSIHVKALETKIDRLNEQLNLITNQQSEFNRELNAIQFRLDTHSASFRPLRSERETEIAPPTTGTGITPLLPPRQ</sequence>
<evidence type="ECO:0000256" key="2">
    <source>
        <dbReference type="SAM" id="MobiDB-lite"/>
    </source>
</evidence>
<organism evidence="3 4">
    <name type="scientific">Rubritalea tangerina</name>
    <dbReference type="NCBI Taxonomy" id="430798"/>
    <lineage>
        <taxon>Bacteria</taxon>
        <taxon>Pseudomonadati</taxon>
        <taxon>Verrucomicrobiota</taxon>
        <taxon>Verrucomicrobiia</taxon>
        <taxon>Verrucomicrobiales</taxon>
        <taxon>Rubritaleaceae</taxon>
        <taxon>Rubritalea</taxon>
    </lineage>
</organism>
<evidence type="ECO:0000313" key="3">
    <source>
        <dbReference type="EMBL" id="MFD2157409.1"/>
    </source>
</evidence>
<evidence type="ECO:0000256" key="1">
    <source>
        <dbReference type="SAM" id="Coils"/>
    </source>
</evidence>
<dbReference type="Proteomes" id="UP001597389">
    <property type="component" value="Unassembled WGS sequence"/>
</dbReference>
<comment type="caution">
    <text evidence="3">The sequence shown here is derived from an EMBL/GenBank/DDBJ whole genome shotgun (WGS) entry which is preliminary data.</text>
</comment>
<gene>
    <name evidence="3" type="ORF">ACFSW8_00685</name>
</gene>
<dbReference type="RefSeq" id="WP_377091236.1">
    <property type="nucleotide sequence ID" value="NZ_JBHSJL010000014.1"/>
</dbReference>
<evidence type="ECO:0000313" key="4">
    <source>
        <dbReference type="Proteomes" id="UP001597389"/>
    </source>
</evidence>
<feature type="region of interest" description="Disordered" evidence="2">
    <location>
        <begin position="32"/>
        <end position="66"/>
    </location>
</feature>
<feature type="compositionally biased region" description="Polar residues" evidence="2">
    <location>
        <begin position="40"/>
        <end position="66"/>
    </location>
</feature>
<feature type="region of interest" description="Disordered" evidence="2">
    <location>
        <begin position="118"/>
        <end position="142"/>
    </location>
</feature>
<keyword evidence="1" id="KW-0175">Coiled coil</keyword>
<dbReference type="EMBL" id="JBHUJB010000005">
    <property type="protein sequence ID" value="MFD2157409.1"/>
    <property type="molecule type" value="Genomic_DNA"/>
</dbReference>
<proteinExistence type="predicted"/>
<name>A0ABW4Z6A8_9BACT</name>
<protein>
    <recommendedName>
        <fullName evidence="5">YbgF trimerisation domain-containing protein</fullName>
    </recommendedName>
</protein>
<keyword evidence="4" id="KW-1185">Reference proteome</keyword>
<reference evidence="4" key="1">
    <citation type="journal article" date="2019" name="Int. J. Syst. Evol. Microbiol.">
        <title>The Global Catalogue of Microorganisms (GCM) 10K type strain sequencing project: providing services to taxonomists for standard genome sequencing and annotation.</title>
        <authorList>
            <consortium name="The Broad Institute Genomics Platform"/>
            <consortium name="The Broad Institute Genome Sequencing Center for Infectious Disease"/>
            <person name="Wu L."/>
            <person name="Ma J."/>
        </authorList>
    </citation>
    <scope>NUCLEOTIDE SEQUENCE [LARGE SCALE GENOMIC DNA]</scope>
    <source>
        <strain evidence="4">CCUG 57942</strain>
    </source>
</reference>